<evidence type="ECO:0000256" key="6">
    <source>
        <dbReference type="RuleBase" id="RU000454"/>
    </source>
</evidence>
<dbReference type="EMBL" id="JABANM010001503">
    <property type="protein sequence ID" value="KAF4754169.1"/>
    <property type="molecule type" value="Genomic_DNA"/>
</dbReference>
<dbReference type="GO" id="GO:0004190">
    <property type="term" value="F:aspartic-type endopeptidase activity"/>
    <property type="evidence" value="ECO:0007669"/>
    <property type="project" value="UniProtKB-KW"/>
</dbReference>
<dbReference type="PANTHER" id="PTHR47966:SF51">
    <property type="entry name" value="BETA-SITE APP-CLEAVING ENZYME, ISOFORM A-RELATED"/>
    <property type="match status" value="1"/>
</dbReference>
<name>A0A7J6U902_PEROL</name>
<dbReference type="Proteomes" id="UP000574390">
    <property type="component" value="Unassembled WGS sequence"/>
</dbReference>
<evidence type="ECO:0000313" key="10">
    <source>
        <dbReference type="Proteomes" id="UP000574390"/>
    </source>
</evidence>
<feature type="chain" id="PRO_5029577215" description="Peptidase A1 domain-containing protein" evidence="7">
    <location>
        <begin position="22"/>
        <end position="404"/>
    </location>
</feature>
<dbReference type="PROSITE" id="PS51767">
    <property type="entry name" value="PEPTIDASE_A1"/>
    <property type="match status" value="1"/>
</dbReference>
<dbReference type="Pfam" id="PF00026">
    <property type="entry name" value="Asp"/>
    <property type="match status" value="1"/>
</dbReference>
<dbReference type="AlphaFoldDB" id="A0A7J6U902"/>
<dbReference type="InterPro" id="IPR034164">
    <property type="entry name" value="Pepsin-like_dom"/>
</dbReference>
<proteinExistence type="inferred from homology"/>
<dbReference type="CDD" id="cd05471">
    <property type="entry name" value="pepsin_like"/>
    <property type="match status" value="1"/>
</dbReference>
<keyword evidence="4 6" id="KW-0378">Hydrolase</keyword>
<comment type="caution">
    <text evidence="9">The sequence shown here is derived from an EMBL/GenBank/DDBJ whole genome shotgun (WGS) entry which is preliminary data.</text>
</comment>
<evidence type="ECO:0000256" key="3">
    <source>
        <dbReference type="ARBA" id="ARBA00022750"/>
    </source>
</evidence>
<accession>A0A7J6U902</accession>
<dbReference type="InterPro" id="IPR001461">
    <property type="entry name" value="Aspartic_peptidase_A1"/>
</dbReference>
<keyword evidence="5" id="KW-1015">Disulfide bond</keyword>
<evidence type="ECO:0000256" key="1">
    <source>
        <dbReference type="ARBA" id="ARBA00007447"/>
    </source>
</evidence>
<reference evidence="9 10" key="1">
    <citation type="submission" date="2020-04" db="EMBL/GenBank/DDBJ databases">
        <title>Perkinsus olseni comparative genomics.</title>
        <authorList>
            <person name="Bogema D.R."/>
        </authorList>
    </citation>
    <scope>NUCLEOTIDE SEQUENCE [LARGE SCALE GENOMIC DNA]</scope>
    <source>
        <strain evidence="9">ATCC PRA-205</strain>
    </source>
</reference>
<dbReference type="GO" id="GO:0006508">
    <property type="term" value="P:proteolysis"/>
    <property type="evidence" value="ECO:0007669"/>
    <property type="project" value="UniProtKB-KW"/>
</dbReference>
<evidence type="ECO:0000256" key="2">
    <source>
        <dbReference type="ARBA" id="ARBA00022670"/>
    </source>
</evidence>
<dbReference type="PROSITE" id="PS00141">
    <property type="entry name" value="ASP_PROTEASE"/>
    <property type="match status" value="1"/>
</dbReference>
<evidence type="ECO:0000313" key="9">
    <source>
        <dbReference type="EMBL" id="KAF4754169.1"/>
    </source>
</evidence>
<keyword evidence="7" id="KW-0732">Signal</keyword>
<feature type="domain" description="Peptidase A1" evidence="8">
    <location>
        <begin position="78"/>
        <end position="388"/>
    </location>
</feature>
<keyword evidence="3 6" id="KW-0064">Aspartyl protease</keyword>
<dbReference type="Gene3D" id="2.40.70.10">
    <property type="entry name" value="Acid Proteases"/>
    <property type="match status" value="2"/>
</dbReference>
<sequence>MPVTLARLIITSASLAAAVEATMITLRSPFESVEARHKCYCTLLSWSDMFYYQGSNRVQAVAHGGHSDFYGQASRHPYYGPILIGPEGEEQVFDVVFDTGSVNLWVPDATCDTRACSEHKAYRGDEAQAEDESVMGIKYSTGNVQIKQHWDRVKHQSFGTAVYESDFPFEDYPFDGVCGLSWSRPDASFNLDGPTLMENMPDLGVFTFYHSKDPALPGALFLGGSRPPADKVAPGARIRWFPLVSSTHWDLGAIDVVVNGRRLGACTREEGSPCHLLVDTGTSDISFPSDVFDIVSDALNVRAGCSNYDTLPMLTYIVRGEDEYGKETEVEVDVSPAEYALRYDGFCDIDISARDVNSNRGPLWIVGSPFLQAYMTTFDRDNHRIGIVRSQHSHSESLISGTSY</sequence>
<protein>
    <recommendedName>
        <fullName evidence="8">Peptidase A1 domain-containing protein</fullName>
    </recommendedName>
</protein>
<keyword evidence="2 6" id="KW-0645">Protease</keyword>
<gene>
    <name evidence="9" type="ORF">FOZ62_018556</name>
</gene>
<organism evidence="9 10">
    <name type="scientific">Perkinsus olseni</name>
    <name type="common">Perkinsus atlanticus</name>
    <dbReference type="NCBI Taxonomy" id="32597"/>
    <lineage>
        <taxon>Eukaryota</taxon>
        <taxon>Sar</taxon>
        <taxon>Alveolata</taxon>
        <taxon>Perkinsozoa</taxon>
        <taxon>Perkinsea</taxon>
        <taxon>Perkinsida</taxon>
        <taxon>Perkinsidae</taxon>
        <taxon>Perkinsus</taxon>
    </lineage>
</organism>
<evidence type="ECO:0000259" key="8">
    <source>
        <dbReference type="PROSITE" id="PS51767"/>
    </source>
</evidence>
<dbReference type="PANTHER" id="PTHR47966">
    <property type="entry name" value="BETA-SITE APP-CLEAVING ENZYME, ISOFORM A-RELATED"/>
    <property type="match status" value="1"/>
</dbReference>
<dbReference type="InterPro" id="IPR021109">
    <property type="entry name" value="Peptidase_aspartic_dom_sf"/>
</dbReference>
<dbReference type="SUPFAM" id="SSF50630">
    <property type="entry name" value="Acid proteases"/>
    <property type="match status" value="1"/>
</dbReference>
<evidence type="ECO:0000256" key="5">
    <source>
        <dbReference type="PIRSR" id="PIRSR601461-2"/>
    </source>
</evidence>
<feature type="disulfide bond" evidence="5">
    <location>
        <begin position="111"/>
        <end position="116"/>
    </location>
</feature>
<evidence type="ECO:0000256" key="7">
    <source>
        <dbReference type="SAM" id="SignalP"/>
    </source>
</evidence>
<dbReference type="PRINTS" id="PR00792">
    <property type="entry name" value="PEPSIN"/>
</dbReference>
<dbReference type="InterPro" id="IPR033121">
    <property type="entry name" value="PEPTIDASE_A1"/>
</dbReference>
<dbReference type="InterPro" id="IPR001969">
    <property type="entry name" value="Aspartic_peptidase_AS"/>
</dbReference>
<feature type="signal peptide" evidence="7">
    <location>
        <begin position="1"/>
        <end position="21"/>
    </location>
</feature>
<evidence type="ECO:0000256" key="4">
    <source>
        <dbReference type="ARBA" id="ARBA00022801"/>
    </source>
</evidence>
<comment type="similarity">
    <text evidence="1 6">Belongs to the peptidase A1 family.</text>
</comment>